<feature type="non-terminal residue" evidence="2">
    <location>
        <position position="143"/>
    </location>
</feature>
<protein>
    <submittedName>
        <fullName evidence="2">Uncharacterized protein</fullName>
    </submittedName>
</protein>
<gene>
    <name evidence="2" type="ORF">IAA16_03015</name>
</gene>
<dbReference type="AlphaFoldDB" id="A0A9E2L0I0"/>
<name>A0A9E2L0I0_9SPIR</name>
<evidence type="ECO:0000313" key="3">
    <source>
        <dbReference type="Proteomes" id="UP000823914"/>
    </source>
</evidence>
<keyword evidence="1" id="KW-0812">Transmembrane</keyword>
<proteinExistence type="predicted"/>
<feature type="transmembrane region" description="Helical" evidence="1">
    <location>
        <begin position="47"/>
        <end position="68"/>
    </location>
</feature>
<comment type="caution">
    <text evidence="2">The sequence shown here is derived from an EMBL/GenBank/DDBJ whole genome shotgun (WGS) entry which is preliminary data.</text>
</comment>
<evidence type="ECO:0000313" key="2">
    <source>
        <dbReference type="EMBL" id="MBU3849519.1"/>
    </source>
</evidence>
<dbReference type="Proteomes" id="UP000823914">
    <property type="component" value="Unassembled WGS sequence"/>
</dbReference>
<keyword evidence="1" id="KW-0472">Membrane</keyword>
<dbReference type="EMBL" id="JAHLFV010000068">
    <property type="protein sequence ID" value="MBU3849519.1"/>
    <property type="molecule type" value="Genomic_DNA"/>
</dbReference>
<keyword evidence="1" id="KW-1133">Transmembrane helix</keyword>
<feature type="transmembrane region" description="Helical" evidence="1">
    <location>
        <begin position="12"/>
        <end position="35"/>
    </location>
</feature>
<sequence>MKNKRSVSKMPASITILSYLVYFSSIVFFLIQVLLTKTLSPENLLKFLMAPAFIAELVISAVTPVLLIRFTKKFVDQYDGSEKSCKTACKAGIRFVQGSFFIPLFTTIICTIFSVWSLDISRKVAIAVCFQACGSVLLTPVLF</sequence>
<organism evidence="2 3">
    <name type="scientific">Candidatus Treponema excrementipullorum</name>
    <dbReference type="NCBI Taxonomy" id="2838768"/>
    <lineage>
        <taxon>Bacteria</taxon>
        <taxon>Pseudomonadati</taxon>
        <taxon>Spirochaetota</taxon>
        <taxon>Spirochaetia</taxon>
        <taxon>Spirochaetales</taxon>
        <taxon>Treponemataceae</taxon>
        <taxon>Treponema</taxon>
    </lineage>
</organism>
<accession>A0A9E2L0I0</accession>
<feature type="transmembrane region" description="Helical" evidence="1">
    <location>
        <begin position="100"/>
        <end position="118"/>
    </location>
</feature>
<reference evidence="2" key="2">
    <citation type="submission" date="2021-04" db="EMBL/GenBank/DDBJ databases">
        <authorList>
            <person name="Gilroy R."/>
        </authorList>
    </citation>
    <scope>NUCLEOTIDE SEQUENCE</scope>
    <source>
        <strain evidence="2">Gambia15-2214</strain>
    </source>
</reference>
<reference evidence="2" key="1">
    <citation type="journal article" date="2021" name="PeerJ">
        <title>Extensive microbial diversity within the chicken gut microbiome revealed by metagenomics and culture.</title>
        <authorList>
            <person name="Gilroy R."/>
            <person name="Ravi A."/>
            <person name="Getino M."/>
            <person name="Pursley I."/>
            <person name="Horton D.L."/>
            <person name="Alikhan N.F."/>
            <person name="Baker D."/>
            <person name="Gharbi K."/>
            <person name="Hall N."/>
            <person name="Watson M."/>
            <person name="Adriaenssens E.M."/>
            <person name="Foster-Nyarko E."/>
            <person name="Jarju S."/>
            <person name="Secka A."/>
            <person name="Antonio M."/>
            <person name="Oren A."/>
            <person name="Chaudhuri R.R."/>
            <person name="La Ragione R."/>
            <person name="Hildebrand F."/>
            <person name="Pallen M.J."/>
        </authorList>
    </citation>
    <scope>NUCLEOTIDE SEQUENCE</scope>
    <source>
        <strain evidence="2">Gambia15-2214</strain>
    </source>
</reference>
<evidence type="ECO:0000256" key="1">
    <source>
        <dbReference type="SAM" id="Phobius"/>
    </source>
</evidence>